<dbReference type="PANTHER" id="PTHR28076">
    <property type="entry name" value="SPORULATION-SPECIFIC PROTEIN 71"/>
    <property type="match status" value="1"/>
</dbReference>
<sequence length="1030" mass="116580">MASSSLNRGGPSTSNVNLPAESLNQTTQPASHVRRMFVGPMPEKVIARNESQGKKPKLTLGSVLSLGTGAYNVGDDTSDKSEEVERVLKEHALRFFLHHGGKAEDWGDEEEQNVVDDLKNRWKESEWGKLWDRRHHRRKNDPQTTGNWFGTSFEVGSLLGMNMMNGQEHNQDKAAPSTQKPESSKVPVDDNDASNSLAPTGPETFVTPRSSFNVSRSEQVDLNSGQPTEPSLENQGTIDIPSSTASSRIGLLRSNSVGDVAQPSDTAKGKARMVHYADSANGASAPLAPEAVLDRTASTVDQNTSLAATVPDEPSKDLDGEFQWGDVVLRDRMLVRVSSTKSESLPQFNDAVNRTTRDLHFENWGEFLVAWRRDNIEIYRDHGAPYKEWAVGHKQLSYVIPLRASRTRLSLYSFVDLTFCITCAPTTTRLNASASRWVFSGEKEGTNIFVFKLKSRSRAYDWCWQLWRQMGGQIPRTIDVYNPRLSTKVTIEVSEEDQLNSAALYQLFKRENILNLCMETLRKVPHYKYLVVGEIEKGKSLQLAWRLDATLDWMWLETDVSGKHRDWSVLCGLAFKQASRPPVLEIRLAGHTPTHIHLKDGKRLNEPPSMEGYLDRIKPNTQTKQQIYLSTHNGYLFTLNTLSAFPPMPPGLTPIPTAYMEPQTLRQAEIRRGTNQIMSATGVCDLRTIIAVRRASHPSSAHMHDQKESTNEETSWFSVWENSDDRNAEDEVDDGGDAGLTKHGDRTRLRIRRSFELLLNTGHIVRFEAYSSGVALEWIERLRALIFYWKNRHRNDAKEEIELAQAQRPRLTPLTRVFQDEECAPEAPADPAAPYPALDTLYNWCVLDGCRPIIRGGRLYMKKGLHGQYQLVQLFLVAGHLVLFRVGPHSSLYPAIRKKINLLNAYVCSGYFAAQTLPKGQYMPNTPPPPRRYQDGLETDDREEDMLFMIWYRPQRQMTNADEDPTTTSVNMKSVPSLSAKNKTLVFRTRSLLEKDSWCWALNSEIEKIVRAQKSREEKLRETGNLVKLR</sequence>
<dbReference type="AlphaFoldDB" id="A0A067THL8"/>
<feature type="domain" description="PH" evidence="2">
    <location>
        <begin position="608"/>
        <end position="789"/>
    </location>
</feature>
<dbReference type="Pfam" id="PF23207">
    <property type="entry name" value="PH_SPO71"/>
    <property type="match status" value="1"/>
</dbReference>
<protein>
    <recommendedName>
        <fullName evidence="2">PH domain-containing protein</fullName>
    </recommendedName>
</protein>
<gene>
    <name evidence="3" type="ORF">GALMADRAFT_844524</name>
</gene>
<evidence type="ECO:0000313" key="3">
    <source>
        <dbReference type="EMBL" id="KDR82730.1"/>
    </source>
</evidence>
<dbReference type="InterPro" id="IPR039486">
    <property type="entry name" value="Mug56/Spo71_PH"/>
</dbReference>
<feature type="domain" description="PH" evidence="2">
    <location>
        <begin position="853"/>
        <end position="1009"/>
    </location>
</feature>
<organism evidence="3 4">
    <name type="scientific">Galerina marginata (strain CBS 339.88)</name>
    <dbReference type="NCBI Taxonomy" id="685588"/>
    <lineage>
        <taxon>Eukaryota</taxon>
        <taxon>Fungi</taxon>
        <taxon>Dikarya</taxon>
        <taxon>Basidiomycota</taxon>
        <taxon>Agaricomycotina</taxon>
        <taxon>Agaricomycetes</taxon>
        <taxon>Agaricomycetidae</taxon>
        <taxon>Agaricales</taxon>
        <taxon>Agaricineae</taxon>
        <taxon>Strophariaceae</taxon>
        <taxon>Galerina</taxon>
    </lineage>
</organism>
<dbReference type="InterPro" id="IPR057379">
    <property type="entry name" value="PH_SPO71"/>
</dbReference>
<feature type="compositionally biased region" description="Polar residues" evidence="1">
    <location>
        <begin position="1"/>
        <end position="30"/>
    </location>
</feature>
<name>A0A067THL8_GALM3</name>
<accession>A0A067THL8</accession>
<feature type="compositionally biased region" description="Polar residues" evidence="1">
    <location>
        <begin position="207"/>
        <end position="243"/>
    </location>
</feature>
<proteinExistence type="predicted"/>
<dbReference type="STRING" id="685588.A0A067THL8"/>
<dbReference type="GO" id="GO:1902657">
    <property type="term" value="P:protein localization to prospore membrane"/>
    <property type="evidence" value="ECO:0007669"/>
    <property type="project" value="InterPro"/>
</dbReference>
<dbReference type="PANTHER" id="PTHR28076:SF1">
    <property type="entry name" value="PROSPORE MEMBRANE ADAPTER PROTEIN SPO71"/>
    <property type="match status" value="1"/>
</dbReference>
<feature type="region of interest" description="Disordered" evidence="1">
    <location>
        <begin position="1"/>
        <end position="33"/>
    </location>
</feature>
<evidence type="ECO:0000259" key="2">
    <source>
        <dbReference type="SMART" id="SM00233"/>
    </source>
</evidence>
<feature type="region of interest" description="Disordered" evidence="1">
    <location>
        <begin position="167"/>
        <end position="243"/>
    </location>
</feature>
<evidence type="ECO:0000256" key="1">
    <source>
        <dbReference type="SAM" id="MobiDB-lite"/>
    </source>
</evidence>
<dbReference type="OrthoDB" id="5579281at2759"/>
<dbReference type="HOGENOM" id="CLU_008203_0_0_1"/>
<dbReference type="InterPro" id="IPR040345">
    <property type="entry name" value="Mug56/Spo71"/>
</dbReference>
<keyword evidence="4" id="KW-1185">Reference proteome</keyword>
<dbReference type="Proteomes" id="UP000027222">
    <property type="component" value="Unassembled WGS sequence"/>
</dbReference>
<dbReference type="SMART" id="SM00233">
    <property type="entry name" value="PH"/>
    <property type="match status" value="2"/>
</dbReference>
<dbReference type="InterPro" id="IPR001849">
    <property type="entry name" value="PH_domain"/>
</dbReference>
<dbReference type="EMBL" id="KL142369">
    <property type="protein sequence ID" value="KDR82730.1"/>
    <property type="molecule type" value="Genomic_DNA"/>
</dbReference>
<dbReference type="Pfam" id="PF15404">
    <property type="entry name" value="PH_4"/>
    <property type="match status" value="1"/>
</dbReference>
<evidence type="ECO:0000313" key="4">
    <source>
        <dbReference type="Proteomes" id="UP000027222"/>
    </source>
</evidence>
<reference evidence="4" key="1">
    <citation type="journal article" date="2014" name="Proc. Natl. Acad. Sci. U.S.A.">
        <title>Extensive sampling of basidiomycete genomes demonstrates inadequacy of the white-rot/brown-rot paradigm for wood decay fungi.</title>
        <authorList>
            <person name="Riley R."/>
            <person name="Salamov A.A."/>
            <person name="Brown D.W."/>
            <person name="Nagy L.G."/>
            <person name="Floudas D."/>
            <person name="Held B.W."/>
            <person name="Levasseur A."/>
            <person name="Lombard V."/>
            <person name="Morin E."/>
            <person name="Otillar R."/>
            <person name="Lindquist E.A."/>
            <person name="Sun H."/>
            <person name="LaButti K.M."/>
            <person name="Schmutz J."/>
            <person name="Jabbour D."/>
            <person name="Luo H."/>
            <person name="Baker S.E."/>
            <person name="Pisabarro A.G."/>
            <person name="Walton J.D."/>
            <person name="Blanchette R.A."/>
            <person name="Henrissat B."/>
            <person name="Martin F."/>
            <person name="Cullen D."/>
            <person name="Hibbett D.S."/>
            <person name="Grigoriev I.V."/>
        </authorList>
    </citation>
    <scope>NUCLEOTIDE SEQUENCE [LARGE SCALE GENOMIC DNA]</scope>
    <source>
        <strain evidence="4">CBS 339.88</strain>
    </source>
</reference>